<evidence type="ECO:0000313" key="3">
    <source>
        <dbReference type="Proteomes" id="UP000321323"/>
    </source>
</evidence>
<proteinExistence type="predicted"/>
<evidence type="ECO:0000256" key="1">
    <source>
        <dbReference type="SAM" id="Phobius"/>
    </source>
</evidence>
<reference evidence="2 3" key="1">
    <citation type="journal article" date="2019" name="Int. J. Syst. Evol. Microbiol.">
        <title>The Draft Whole-Genome Sequence of the Antibiotic Producer Empedobacter haloabium ATCC 31962 Provides Indications for Its Taxonomic Reclassification.</title>
        <authorList>
            <person name="Miess H."/>
            <person name="Arlt P."/>
            <person name="Apel A.K."/>
            <person name="Weber T."/>
            <person name="Nieselt K."/>
            <person name="Hanssen F."/>
            <person name="Czemmel S."/>
            <person name="Nahnsen S."/>
            <person name="Gross H."/>
        </authorList>
    </citation>
    <scope>NUCLEOTIDE SEQUENCE [LARGE SCALE GENOMIC DNA]</scope>
    <source>
        <strain evidence="2 3">ATCC 31962</strain>
    </source>
</reference>
<keyword evidence="1" id="KW-0472">Membrane</keyword>
<dbReference type="EMBL" id="CP136508">
    <property type="protein sequence ID" value="WUR13861.1"/>
    <property type="molecule type" value="Genomic_DNA"/>
</dbReference>
<feature type="transmembrane region" description="Helical" evidence="1">
    <location>
        <begin position="91"/>
        <end position="112"/>
    </location>
</feature>
<dbReference type="Proteomes" id="UP000321323">
    <property type="component" value="Chromosome"/>
</dbReference>
<accession>A0ABZ1UP72</accession>
<protein>
    <recommendedName>
        <fullName evidence="4">Anti-sigma factor</fullName>
    </recommendedName>
</protein>
<keyword evidence="1" id="KW-0812">Transmembrane</keyword>
<keyword evidence="1" id="KW-1133">Transmembrane helix</keyword>
<gene>
    <name evidence="2" type="ORF">E7V67_001780</name>
</gene>
<evidence type="ECO:0000313" key="2">
    <source>
        <dbReference type="EMBL" id="WUR13861.1"/>
    </source>
</evidence>
<name>A0ABZ1UP72_9BURK</name>
<evidence type="ECO:0008006" key="4">
    <source>
        <dbReference type="Google" id="ProtNLM"/>
    </source>
</evidence>
<sequence>MDQHKLRTLVFEKTGVKVDVDDPIFALVALNEAVLAEAVERHVERIDAASAALARQAGASVPLVSEFEPAPAVAAPSATVPAARVPERRQLAVALGAAAFGALLVLLGQALLFRPKPVPPVAVPAPLTSAQITAIATGEKFQRVLPRLDAKTRNAVLAEMNKP</sequence>
<organism evidence="2 3">
    <name type="scientific">[Empedobacter] haloabium</name>
    <dbReference type="NCBI Taxonomy" id="592317"/>
    <lineage>
        <taxon>Bacteria</taxon>
        <taxon>Pseudomonadati</taxon>
        <taxon>Pseudomonadota</taxon>
        <taxon>Betaproteobacteria</taxon>
        <taxon>Burkholderiales</taxon>
        <taxon>Oxalobacteraceae</taxon>
        <taxon>Telluria group</taxon>
        <taxon>Telluria group incertae sedis</taxon>
    </lineage>
</organism>
<keyword evidence="3" id="KW-1185">Reference proteome</keyword>